<dbReference type="InterPro" id="IPR002528">
    <property type="entry name" value="MATE_fam"/>
</dbReference>
<evidence type="ECO:0000256" key="1">
    <source>
        <dbReference type="ARBA" id="ARBA00010199"/>
    </source>
</evidence>
<dbReference type="PANTHER" id="PTHR11206">
    <property type="entry name" value="MULTIDRUG RESISTANCE PROTEIN"/>
    <property type="match status" value="1"/>
</dbReference>
<sequence>MSFMATFGNTWARAFTEDEAIIALTAAVMPIVGLCELGNCPQTTGCGVLRGSARPSLGVHINLGSFYGVGLPLAVFMGFGMKMGLLGLWLGLLGAQIVCAVVMVWALSRTDWLLQVNRAKELTGSMQIIDHEDEGGEEEGSISNKMFY</sequence>
<feature type="transmembrane region" description="Helical" evidence="2">
    <location>
        <begin position="86"/>
        <end position="108"/>
    </location>
</feature>
<name>A0AAW2X8M9_9LAMI</name>
<keyword evidence="2" id="KW-0472">Membrane</keyword>
<dbReference type="GO" id="GO:0042910">
    <property type="term" value="F:xenobiotic transmembrane transporter activity"/>
    <property type="evidence" value="ECO:0007669"/>
    <property type="project" value="InterPro"/>
</dbReference>
<dbReference type="GO" id="GO:0016020">
    <property type="term" value="C:membrane"/>
    <property type="evidence" value="ECO:0007669"/>
    <property type="project" value="InterPro"/>
</dbReference>
<feature type="transmembrane region" description="Helical" evidence="2">
    <location>
        <begin position="20"/>
        <end position="38"/>
    </location>
</feature>
<reference evidence="3" key="1">
    <citation type="submission" date="2020-06" db="EMBL/GenBank/DDBJ databases">
        <authorList>
            <person name="Li T."/>
            <person name="Hu X."/>
            <person name="Zhang T."/>
            <person name="Song X."/>
            <person name="Zhang H."/>
            <person name="Dai N."/>
            <person name="Sheng W."/>
            <person name="Hou X."/>
            <person name="Wei L."/>
        </authorList>
    </citation>
    <scope>NUCLEOTIDE SEQUENCE</scope>
    <source>
        <strain evidence="3">KEN1</strain>
        <tissue evidence="3">Leaf</tissue>
    </source>
</reference>
<accession>A0AAW2X8M9</accession>
<evidence type="ECO:0000313" key="3">
    <source>
        <dbReference type="EMBL" id="KAL0450337.1"/>
    </source>
</evidence>
<organism evidence="3">
    <name type="scientific">Sesamum latifolium</name>
    <dbReference type="NCBI Taxonomy" id="2727402"/>
    <lineage>
        <taxon>Eukaryota</taxon>
        <taxon>Viridiplantae</taxon>
        <taxon>Streptophyta</taxon>
        <taxon>Embryophyta</taxon>
        <taxon>Tracheophyta</taxon>
        <taxon>Spermatophyta</taxon>
        <taxon>Magnoliopsida</taxon>
        <taxon>eudicotyledons</taxon>
        <taxon>Gunneridae</taxon>
        <taxon>Pentapetalae</taxon>
        <taxon>asterids</taxon>
        <taxon>lamiids</taxon>
        <taxon>Lamiales</taxon>
        <taxon>Pedaliaceae</taxon>
        <taxon>Sesamum</taxon>
    </lineage>
</organism>
<evidence type="ECO:0000256" key="2">
    <source>
        <dbReference type="SAM" id="Phobius"/>
    </source>
</evidence>
<proteinExistence type="inferred from homology"/>
<gene>
    <name evidence="3" type="ORF">Slati_1590100</name>
</gene>
<dbReference type="Pfam" id="PF01554">
    <property type="entry name" value="MatE"/>
    <property type="match status" value="1"/>
</dbReference>
<protein>
    <submittedName>
        <fullName evidence="3">Protein DETOXIFICATION 48</fullName>
    </submittedName>
</protein>
<comment type="similarity">
    <text evidence="1">Belongs to the multi antimicrobial extrusion (MATE) (TC 2.A.66.1) family.</text>
</comment>
<feature type="transmembrane region" description="Helical" evidence="2">
    <location>
        <begin position="59"/>
        <end position="80"/>
    </location>
</feature>
<reference evidence="3" key="2">
    <citation type="journal article" date="2024" name="Plant">
        <title>Genomic evolution and insights into agronomic trait innovations of Sesamum species.</title>
        <authorList>
            <person name="Miao H."/>
            <person name="Wang L."/>
            <person name="Qu L."/>
            <person name="Liu H."/>
            <person name="Sun Y."/>
            <person name="Le M."/>
            <person name="Wang Q."/>
            <person name="Wei S."/>
            <person name="Zheng Y."/>
            <person name="Lin W."/>
            <person name="Duan Y."/>
            <person name="Cao H."/>
            <person name="Xiong S."/>
            <person name="Wang X."/>
            <person name="Wei L."/>
            <person name="Li C."/>
            <person name="Ma Q."/>
            <person name="Ju M."/>
            <person name="Zhao R."/>
            <person name="Li G."/>
            <person name="Mu C."/>
            <person name="Tian Q."/>
            <person name="Mei H."/>
            <person name="Zhang T."/>
            <person name="Gao T."/>
            <person name="Zhang H."/>
        </authorList>
    </citation>
    <scope>NUCLEOTIDE SEQUENCE</scope>
    <source>
        <strain evidence="3">KEN1</strain>
    </source>
</reference>
<keyword evidence="2" id="KW-0812">Transmembrane</keyword>
<dbReference type="GO" id="GO:0015297">
    <property type="term" value="F:antiporter activity"/>
    <property type="evidence" value="ECO:0007669"/>
    <property type="project" value="InterPro"/>
</dbReference>
<comment type="caution">
    <text evidence="3">The sequence shown here is derived from an EMBL/GenBank/DDBJ whole genome shotgun (WGS) entry which is preliminary data.</text>
</comment>
<keyword evidence="2" id="KW-1133">Transmembrane helix</keyword>
<dbReference type="EMBL" id="JACGWN010000005">
    <property type="protein sequence ID" value="KAL0450337.1"/>
    <property type="molecule type" value="Genomic_DNA"/>
</dbReference>
<dbReference type="AlphaFoldDB" id="A0AAW2X8M9"/>